<feature type="compositionally biased region" description="Basic residues" evidence="3">
    <location>
        <begin position="100"/>
        <end position="111"/>
    </location>
</feature>
<name>D6YRW5_WADCW</name>
<evidence type="ECO:0000256" key="2">
    <source>
        <dbReference type="ARBA" id="ARBA00022946"/>
    </source>
</evidence>
<dbReference type="Pfam" id="PF00472">
    <property type="entry name" value="RF-1"/>
    <property type="match status" value="1"/>
</dbReference>
<dbReference type="HOGENOM" id="CLU_089470_4_3_0"/>
<dbReference type="RefSeq" id="WP_013182518.1">
    <property type="nucleotide sequence ID" value="NC_014225.1"/>
</dbReference>
<feature type="domain" description="Prokaryotic-type class I peptide chain release factors" evidence="4">
    <location>
        <begin position="18"/>
        <end position="128"/>
    </location>
</feature>
<evidence type="ECO:0000313" key="6">
    <source>
        <dbReference type="Proteomes" id="UP000001505"/>
    </source>
</evidence>
<evidence type="ECO:0000256" key="3">
    <source>
        <dbReference type="SAM" id="MobiDB-lite"/>
    </source>
</evidence>
<dbReference type="Proteomes" id="UP000001505">
    <property type="component" value="Chromosome"/>
</dbReference>
<dbReference type="InterPro" id="IPR045853">
    <property type="entry name" value="Pep_chain_release_fac_I_sf"/>
</dbReference>
<dbReference type="GO" id="GO:0003747">
    <property type="term" value="F:translation release factor activity"/>
    <property type="evidence" value="ECO:0007669"/>
    <property type="project" value="InterPro"/>
</dbReference>
<sequence length="139" mass="16874">MHIRPEKINELQRRMESLGIRNEDLTEKFILGSGKGGQKVNKTASCVYLKHEPSGIEIKCQLERSRELNRFYARRLLCEKIEEKILKIKTEKQKEIEKIKRQKKRRSRRQQQKILEEKRHQSEKKKLRQKPESEYTDHY</sequence>
<dbReference type="EMBL" id="CP001928">
    <property type="protein sequence ID" value="ADI38810.1"/>
    <property type="molecule type" value="Genomic_DNA"/>
</dbReference>
<dbReference type="InterPro" id="IPR052405">
    <property type="entry name" value="Mito_Transl_Release_Factor"/>
</dbReference>
<feature type="region of interest" description="Disordered" evidence="3">
    <location>
        <begin position="96"/>
        <end position="139"/>
    </location>
</feature>
<dbReference type="SUPFAM" id="SSF75620">
    <property type="entry name" value="Release factor"/>
    <property type="match status" value="1"/>
</dbReference>
<evidence type="ECO:0000256" key="1">
    <source>
        <dbReference type="ARBA" id="ARBA00010835"/>
    </source>
</evidence>
<dbReference type="AlphaFoldDB" id="D6YRW5"/>
<reference evidence="5 6" key="1">
    <citation type="journal article" date="2010" name="PLoS ONE">
        <title>The Waddlia genome: a window into chlamydial biology.</title>
        <authorList>
            <person name="Bertelli C."/>
            <person name="Collyn F."/>
            <person name="Croxatto A."/>
            <person name="Ruckert C."/>
            <person name="Polkinghorne A."/>
            <person name="Kebbi-Beghdadi C."/>
            <person name="Goesmann A."/>
            <person name="Vaughan L."/>
            <person name="Greub G."/>
        </authorList>
    </citation>
    <scope>NUCLEOTIDE SEQUENCE [LARGE SCALE GENOMIC DNA]</scope>
    <source>
        <strain evidence="6">ATCC VR-1470 / WSU 86-1044</strain>
    </source>
</reference>
<dbReference type="PANTHER" id="PTHR46203">
    <property type="entry name" value="PROBABLE PEPTIDE CHAIN RELEASE FACTOR C12ORF65"/>
    <property type="match status" value="1"/>
</dbReference>
<keyword evidence="6" id="KW-1185">Reference proteome</keyword>
<dbReference type="KEGG" id="wch:wcw_1461"/>
<feature type="compositionally biased region" description="Basic and acidic residues" evidence="3">
    <location>
        <begin position="129"/>
        <end position="139"/>
    </location>
</feature>
<proteinExistence type="inferred from homology"/>
<dbReference type="Gene3D" id="3.30.160.20">
    <property type="match status" value="1"/>
</dbReference>
<evidence type="ECO:0000259" key="4">
    <source>
        <dbReference type="Pfam" id="PF00472"/>
    </source>
</evidence>
<organism evidence="5 6">
    <name type="scientific">Waddlia chondrophila (strain ATCC VR-1470 / WSU 86-1044)</name>
    <dbReference type="NCBI Taxonomy" id="716544"/>
    <lineage>
        <taxon>Bacteria</taxon>
        <taxon>Pseudomonadati</taxon>
        <taxon>Chlamydiota</taxon>
        <taxon>Chlamydiia</taxon>
        <taxon>Parachlamydiales</taxon>
        <taxon>Waddliaceae</taxon>
        <taxon>Waddlia</taxon>
    </lineage>
</organism>
<dbReference type="PANTHER" id="PTHR46203:SF1">
    <property type="entry name" value="MITOCHONDRIAL TRANSLATION RELEASE FACTOR IN RESCUE"/>
    <property type="match status" value="1"/>
</dbReference>
<dbReference type="STRING" id="716544.wcw_1461"/>
<comment type="similarity">
    <text evidence="1">Belongs to the prokaryotic/mitochondrial release factor family.</text>
</comment>
<evidence type="ECO:0000313" key="5">
    <source>
        <dbReference type="EMBL" id="ADI38810.1"/>
    </source>
</evidence>
<keyword evidence="2" id="KW-0809">Transit peptide</keyword>
<dbReference type="OrthoDB" id="9815709at2"/>
<accession>D6YRW5</accession>
<dbReference type="eggNOG" id="COG1186">
    <property type="taxonomic scope" value="Bacteria"/>
</dbReference>
<protein>
    <submittedName>
        <fullName evidence="5">Putative peptide chain release factor 1</fullName>
    </submittedName>
</protein>
<gene>
    <name evidence="5" type="primary">prfA3</name>
    <name evidence="5" type="ordered locus">wcw_1461</name>
</gene>
<dbReference type="InterPro" id="IPR000352">
    <property type="entry name" value="Pep_chain_release_fac_I"/>
</dbReference>